<keyword evidence="3" id="KW-1185">Reference proteome</keyword>
<dbReference type="InterPro" id="IPR013087">
    <property type="entry name" value="Znf_C2H2_type"/>
</dbReference>
<accession>A0ABP7MB94</accession>
<sequence length="141" mass="16401">MVDDGFYTSFSEKMKLDEIDIENLKWILEKESSTLSCKYCVKQNLLSWSNITGETQRNINVIAEFDKAEEYIKKNGYTEYHPEGTNYWSSDAPVAVQFYPYHESKINVCSKCGAVFLTYTEYSGHGPQHRIRYIKKNLIVS</sequence>
<reference evidence="3" key="1">
    <citation type="journal article" date="2019" name="Int. J. Syst. Evol. Microbiol.">
        <title>The Global Catalogue of Microorganisms (GCM) 10K type strain sequencing project: providing services to taxonomists for standard genome sequencing and annotation.</title>
        <authorList>
            <consortium name="The Broad Institute Genomics Platform"/>
            <consortium name="The Broad Institute Genome Sequencing Center for Infectious Disease"/>
            <person name="Wu L."/>
            <person name="Ma J."/>
        </authorList>
    </citation>
    <scope>NUCLEOTIDE SEQUENCE [LARGE SCALE GENOMIC DNA]</scope>
    <source>
        <strain evidence="3">JCM 17551</strain>
    </source>
</reference>
<gene>
    <name evidence="2" type="ORF">GCM10022277_12430</name>
</gene>
<evidence type="ECO:0000313" key="2">
    <source>
        <dbReference type="EMBL" id="GAA3918675.1"/>
    </source>
</evidence>
<feature type="domain" description="C2H2-type" evidence="1">
    <location>
        <begin position="109"/>
        <end position="129"/>
    </location>
</feature>
<dbReference type="EMBL" id="BAABBN010000004">
    <property type="protein sequence ID" value="GAA3918675.1"/>
    <property type="molecule type" value="Genomic_DNA"/>
</dbReference>
<organism evidence="2 3">
    <name type="scientific">Litoribacillus peritrichatus</name>
    <dbReference type="NCBI Taxonomy" id="718191"/>
    <lineage>
        <taxon>Bacteria</taxon>
        <taxon>Pseudomonadati</taxon>
        <taxon>Pseudomonadota</taxon>
        <taxon>Gammaproteobacteria</taxon>
        <taxon>Oceanospirillales</taxon>
        <taxon>Oceanospirillaceae</taxon>
        <taxon>Litoribacillus</taxon>
    </lineage>
</organism>
<evidence type="ECO:0000313" key="3">
    <source>
        <dbReference type="Proteomes" id="UP001501565"/>
    </source>
</evidence>
<comment type="caution">
    <text evidence="2">The sequence shown here is derived from an EMBL/GenBank/DDBJ whole genome shotgun (WGS) entry which is preliminary data.</text>
</comment>
<dbReference type="Proteomes" id="UP001501565">
    <property type="component" value="Unassembled WGS sequence"/>
</dbReference>
<name>A0ABP7MB94_9GAMM</name>
<evidence type="ECO:0000259" key="1">
    <source>
        <dbReference type="PROSITE" id="PS00028"/>
    </source>
</evidence>
<dbReference type="PROSITE" id="PS00028">
    <property type="entry name" value="ZINC_FINGER_C2H2_1"/>
    <property type="match status" value="1"/>
</dbReference>
<dbReference type="RefSeq" id="WP_344796573.1">
    <property type="nucleotide sequence ID" value="NZ_BAABBN010000004.1"/>
</dbReference>
<protein>
    <recommendedName>
        <fullName evidence="1">C2H2-type domain-containing protein</fullName>
    </recommendedName>
</protein>
<proteinExistence type="predicted"/>